<dbReference type="SUPFAM" id="SSF54427">
    <property type="entry name" value="NTF2-like"/>
    <property type="match status" value="1"/>
</dbReference>
<accession>A0ABT2H5B0</accession>
<feature type="domain" description="SnoaL-like" evidence="1">
    <location>
        <begin position="16"/>
        <end position="122"/>
    </location>
</feature>
<sequence length="131" mass="14347">MTNTEAAEIADAAYAALIHGLNTGQWDPFLYFLAEEVDVVWPTPPMAGHFEGREGSATLKEIVSHLGRPETYRLDHFTPIARIVSGDDVIYEDISVGTVQGGSTYTTRGSVRLSIRDGKIAAFHEYNFAVS</sequence>
<gene>
    <name evidence="2" type="ORF">N1032_15160</name>
</gene>
<evidence type="ECO:0000259" key="1">
    <source>
        <dbReference type="Pfam" id="PF12680"/>
    </source>
</evidence>
<dbReference type="EMBL" id="JANLCJ010000005">
    <property type="protein sequence ID" value="MCS5735083.1"/>
    <property type="molecule type" value="Genomic_DNA"/>
</dbReference>
<reference evidence="2" key="1">
    <citation type="submission" date="2022-08" db="EMBL/GenBank/DDBJ databases">
        <authorList>
            <person name="Deng Y."/>
            <person name="Han X.-F."/>
            <person name="Zhang Y.-Q."/>
        </authorList>
    </citation>
    <scope>NUCLEOTIDE SEQUENCE</scope>
    <source>
        <strain evidence="2">CPCC 203386</strain>
    </source>
</reference>
<evidence type="ECO:0000313" key="3">
    <source>
        <dbReference type="Proteomes" id="UP001165586"/>
    </source>
</evidence>
<name>A0ABT2H5B0_9MICO</name>
<dbReference type="Proteomes" id="UP001165586">
    <property type="component" value="Unassembled WGS sequence"/>
</dbReference>
<dbReference type="Pfam" id="PF12680">
    <property type="entry name" value="SnoaL_2"/>
    <property type="match status" value="1"/>
</dbReference>
<dbReference type="RefSeq" id="WP_259539988.1">
    <property type="nucleotide sequence ID" value="NZ_JANLCJ010000005.1"/>
</dbReference>
<dbReference type="InterPro" id="IPR037401">
    <property type="entry name" value="SnoaL-like"/>
</dbReference>
<evidence type="ECO:0000313" key="2">
    <source>
        <dbReference type="EMBL" id="MCS5735083.1"/>
    </source>
</evidence>
<organism evidence="2 3">
    <name type="scientific">Herbiconiux daphne</name>
    <dbReference type="NCBI Taxonomy" id="2970914"/>
    <lineage>
        <taxon>Bacteria</taxon>
        <taxon>Bacillati</taxon>
        <taxon>Actinomycetota</taxon>
        <taxon>Actinomycetes</taxon>
        <taxon>Micrococcales</taxon>
        <taxon>Microbacteriaceae</taxon>
        <taxon>Herbiconiux</taxon>
    </lineage>
</organism>
<comment type="caution">
    <text evidence="2">The sequence shown here is derived from an EMBL/GenBank/DDBJ whole genome shotgun (WGS) entry which is preliminary data.</text>
</comment>
<dbReference type="Gene3D" id="3.10.450.50">
    <property type="match status" value="1"/>
</dbReference>
<keyword evidence="3" id="KW-1185">Reference proteome</keyword>
<dbReference type="InterPro" id="IPR032710">
    <property type="entry name" value="NTF2-like_dom_sf"/>
</dbReference>
<proteinExistence type="predicted"/>
<protein>
    <submittedName>
        <fullName evidence="2">Nuclear transport factor 2 family protein</fullName>
    </submittedName>
</protein>